<organism evidence="1 2">
    <name type="scientific">Sphingobacterium pedocola</name>
    <dbReference type="NCBI Taxonomy" id="2082722"/>
    <lineage>
        <taxon>Bacteria</taxon>
        <taxon>Pseudomonadati</taxon>
        <taxon>Bacteroidota</taxon>
        <taxon>Sphingobacteriia</taxon>
        <taxon>Sphingobacteriales</taxon>
        <taxon>Sphingobacteriaceae</taxon>
        <taxon>Sphingobacterium</taxon>
    </lineage>
</organism>
<dbReference type="Gene3D" id="2.60.120.200">
    <property type="match status" value="1"/>
</dbReference>
<dbReference type="Proteomes" id="UP000618319">
    <property type="component" value="Unassembled WGS sequence"/>
</dbReference>
<name>A0ABR9T838_9SPHI</name>
<gene>
    <name evidence="1" type="ORF">C4F40_12355</name>
</gene>
<evidence type="ECO:0000313" key="2">
    <source>
        <dbReference type="Proteomes" id="UP000618319"/>
    </source>
</evidence>
<dbReference type="EMBL" id="PSKQ01000021">
    <property type="protein sequence ID" value="MBE8721514.1"/>
    <property type="molecule type" value="Genomic_DNA"/>
</dbReference>
<keyword evidence="2" id="KW-1185">Reference proteome</keyword>
<evidence type="ECO:0008006" key="3">
    <source>
        <dbReference type="Google" id="ProtNLM"/>
    </source>
</evidence>
<dbReference type="RefSeq" id="WP_196939468.1">
    <property type="nucleotide sequence ID" value="NZ_MU158690.1"/>
</dbReference>
<dbReference type="SUPFAM" id="SSF49899">
    <property type="entry name" value="Concanavalin A-like lectins/glucanases"/>
    <property type="match status" value="1"/>
</dbReference>
<accession>A0ABR9T838</accession>
<dbReference type="InterPro" id="IPR013320">
    <property type="entry name" value="ConA-like_dom_sf"/>
</dbReference>
<protein>
    <recommendedName>
        <fullName evidence="3">3-keto-disaccharide hydrolase domain-containing protein</fullName>
    </recommendedName>
</protein>
<reference evidence="1 2" key="1">
    <citation type="submission" date="2018-02" db="EMBL/GenBank/DDBJ databases">
        <title>Sphingobacterium KA21.</title>
        <authorList>
            <person name="Vasarhelyi B.M."/>
            <person name="Deshmukh S."/>
            <person name="Balint B."/>
            <person name="Kukolya J."/>
        </authorList>
    </citation>
    <scope>NUCLEOTIDE SEQUENCE [LARGE SCALE GENOMIC DNA]</scope>
    <source>
        <strain evidence="1 2">Ka21</strain>
    </source>
</reference>
<proteinExistence type="predicted"/>
<sequence length="87" mass="10044">MSNVALTVSRGTDGKWHRPKKLDRFNLTLTYDKGALRTYINGLLDQTIDLGKIKWGSVEITSPDHKLSDVSVYNRRLNWREISILQE</sequence>
<comment type="caution">
    <text evidence="1">The sequence shown here is derived from an EMBL/GenBank/DDBJ whole genome shotgun (WGS) entry which is preliminary data.</text>
</comment>
<evidence type="ECO:0000313" key="1">
    <source>
        <dbReference type="EMBL" id="MBE8721514.1"/>
    </source>
</evidence>